<gene>
    <name evidence="1" type="ORF">BCR41DRAFT_351215</name>
</gene>
<dbReference type="AlphaFoldDB" id="A0A1Y2GTL6"/>
<dbReference type="GeneID" id="33565605"/>
<dbReference type="InParanoid" id="A0A1Y2GTL6"/>
<organism evidence="1 2">
    <name type="scientific">Lobosporangium transversale</name>
    <dbReference type="NCBI Taxonomy" id="64571"/>
    <lineage>
        <taxon>Eukaryota</taxon>
        <taxon>Fungi</taxon>
        <taxon>Fungi incertae sedis</taxon>
        <taxon>Mucoromycota</taxon>
        <taxon>Mortierellomycotina</taxon>
        <taxon>Mortierellomycetes</taxon>
        <taxon>Mortierellales</taxon>
        <taxon>Mortierellaceae</taxon>
        <taxon>Lobosporangium</taxon>
    </lineage>
</organism>
<proteinExistence type="predicted"/>
<sequence length="260" mass="27385">MAPSTSFSGDNLATLTFRSIKSTLSNGSISLEPIHSDIVKLQTSNANISGVFEAGHVDLSSSNGSISVELNMKDAIDGEQSKVLTQTSNASIDMHVTATETSHGLWMKILTRNDRISVGALIGKADRASSINASTSNAKINFNVDASQTGQALEIVNKTTNGGIVSSVMAPKDRPLKGIAESSNASISVNLTEEFEGKFRLETSNASTIVEGTHLVLEHDKTYLKNGYRIKKGPSEFTALSSNGSAALRFYPAGLSSASA</sequence>
<protein>
    <submittedName>
        <fullName evidence="1">Uncharacterized protein</fullName>
    </submittedName>
</protein>
<comment type="caution">
    <text evidence="1">The sequence shown here is derived from an EMBL/GenBank/DDBJ whole genome shotgun (WGS) entry which is preliminary data.</text>
</comment>
<evidence type="ECO:0000313" key="1">
    <source>
        <dbReference type="EMBL" id="ORZ20070.1"/>
    </source>
</evidence>
<accession>A0A1Y2GTL6</accession>
<reference evidence="1 2" key="1">
    <citation type="submission" date="2016-07" db="EMBL/GenBank/DDBJ databases">
        <title>Pervasive Adenine N6-methylation of Active Genes in Fungi.</title>
        <authorList>
            <consortium name="DOE Joint Genome Institute"/>
            <person name="Mondo S.J."/>
            <person name="Dannebaum R.O."/>
            <person name="Kuo R.C."/>
            <person name="Labutti K."/>
            <person name="Haridas S."/>
            <person name="Kuo A."/>
            <person name="Salamov A."/>
            <person name="Ahrendt S.R."/>
            <person name="Lipzen A."/>
            <person name="Sullivan W."/>
            <person name="Andreopoulos W.B."/>
            <person name="Clum A."/>
            <person name="Lindquist E."/>
            <person name="Daum C."/>
            <person name="Ramamoorthy G.K."/>
            <person name="Gryganskyi A."/>
            <person name="Culley D."/>
            <person name="Magnuson J.K."/>
            <person name="James T.Y."/>
            <person name="O'Malley M.A."/>
            <person name="Stajich J.E."/>
            <person name="Spatafora J.W."/>
            <person name="Visel A."/>
            <person name="Grigoriev I.V."/>
        </authorList>
    </citation>
    <scope>NUCLEOTIDE SEQUENCE [LARGE SCALE GENOMIC DNA]</scope>
    <source>
        <strain evidence="1 2">NRRL 3116</strain>
    </source>
</reference>
<name>A0A1Y2GTL6_9FUNG</name>
<evidence type="ECO:0000313" key="2">
    <source>
        <dbReference type="Proteomes" id="UP000193648"/>
    </source>
</evidence>
<dbReference type="RefSeq" id="XP_021882610.1">
    <property type="nucleotide sequence ID" value="XM_022023761.1"/>
</dbReference>
<dbReference type="OrthoDB" id="5570013at2759"/>
<dbReference type="Proteomes" id="UP000193648">
    <property type="component" value="Unassembled WGS sequence"/>
</dbReference>
<keyword evidence="2" id="KW-1185">Reference proteome</keyword>
<dbReference type="EMBL" id="MCFF01000013">
    <property type="protein sequence ID" value="ORZ20070.1"/>
    <property type="molecule type" value="Genomic_DNA"/>
</dbReference>